<sequence length="124" mass="14272">MPYYCWRVCVVYACGCRQQPNSFAHTCNRSVDNDCSAWTTYKYTTRNCEAHRDAVMLHGDNTTAADTTSLLDVSQDTPSRDYHPTRRQGLSGDAQQEQQQSEEFCTEGQQQQGCWEGQYLRRRA</sequence>
<evidence type="ECO:0000313" key="2">
    <source>
        <dbReference type="EMBL" id="KAK4193906.1"/>
    </source>
</evidence>
<keyword evidence="3" id="KW-1185">Reference proteome</keyword>
<accession>A0AAN6X6G1</accession>
<organism evidence="2 3">
    <name type="scientific">Podospora australis</name>
    <dbReference type="NCBI Taxonomy" id="1536484"/>
    <lineage>
        <taxon>Eukaryota</taxon>
        <taxon>Fungi</taxon>
        <taxon>Dikarya</taxon>
        <taxon>Ascomycota</taxon>
        <taxon>Pezizomycotina</taxon>
        <taxon>Sordariomycetes</taxon>
        <taxon>Sordariomycetidae</taxon>
        <taxon>Sordariales</taxon>
        <taxon>Podosporaceae</taxon>
        <taxon>Podospora</taxon>
    </lineage>
</organism>
<reference evidence="2" key="1">
    <citation type="journal article" date="2023" name="Mol. Phylogenet. Evol.">
        <title>Genome-scale phylogeny and comparative genomics of the fungal order Sordariales.</title>
        <authorList>
            <person name="Hensen N."/>
            <person name="Bonometti L."/>
            <person name="Westerberg I."/>
            <person name="Brannstrom I.O."/>
            <person name="Guillou S."/>
            <person name="Cros-Aarteil S."/>
            <person name="Calhoun S."/>
            <person name="Haridas S."/>
            <person name="Kuo A."/>
            <person name="Mondo S."/>
            <person name="Pangilinan J."/>
            <person name="Riley R."/>
            <person name="LaButti K."/>
            <person name="Andreopoulos B."/>
            <person name="Lipzen A."/>
            <person name="Chen C."/>
            <person name="Yan M."/>
            <person name="Daum C."/>
            <person name="Ng V."/>
            <person name="Clum A."/>
            <person name="Steindorff A."/>
            <person name="Ohm R.A."/>
            <person name="Martin F."/>
            <person name="Silar P."/>
            <person name="Natvig D.O."/>
            <person name="Lalanne C."/>
            <person name="Gautier V."/>
            <person name="Ament-Velasquez S.L."/>
            <person name="Kruys A."/>
            <person name="Hutchinson M.I."/>
            <person name="Powell A.J."/>
            <person name="Barry K."/>
            <person name="Miller A.N."/>
            <person name="Grigoriev I.V."/>
            <person name="Debuchy R."/>
            <person name="Gladieux P."/>
            <person name="Hiltunen Thoren M."/>
            <person name="Johannesson H."/>
        </authorList>
    </citation>
    <scope>NUCLEOTIDE SEQUENCE</scope>
    <source>
        <strain evidence="2">PSN309</strain>
    </source>
</reference>
<proteinExistence type="predicted"/>
<dbReference type="AlphaFoldDB" id="A0AAN6X6G1"/>
<protein>
    <submittedName>
        <fullName evidence="2">Uncharacterized protein</fullName>
    </submittedName>
</protein>
<name>A0AAN6X6G1_9PEZI</name>
<feature type="compositionally biased region" description="Polar residues" evidence="1">
    <location>
        <begin position="65"/>
        <end position="77"/>
    </location>
</feature>
<gene>
    <name evidence="2" type="ORF">QBC35DRAFT_9274</name>
</gene>
<dbReference type="EMBL" id="MU864350">
    <property type="protein sequence ID" value="KAK4193906.1"/>
    <property type="molecule type" value="Genomic_DNA"/>
</dbReference>
<comment type="caution">
    <text evidence="2">The sequence shown here is derived from an EMBL/GenBank/DDBJ whole genome shotgun (WGS) entry which is preliminary data.</text>
</comment>
<evidence type="ECO:0000313" key="3">
    <source>
        <dbReference type="Proteomes" id="UP001302126"/>
    </source>
</evidence>
<feature type="compositionally biased region" description="Low complexity" evidence="1">
    <location>
        <begin position="107"/>
        <end position="118"/>
    </location>
</feature>
<reference evidence="2" key="2">
    <citation type="submission" date="2023-05" db="EMBL/GenBank/DDBJ databases">
        <authorList>
            <consortium name="Lawrence Berkeley National Laboratory"/>
            <person name="Steindorff A."/>
            <person name="Hensen N."/>
            <person name="Bonometti L."/>
            <person name="Westerberg I."/>
            <person name="Brannstrom I.O."/>
            <person name="Guillou S."/>
            <person name="Cros-Aarteil S."/>
            <person name="Calhoun S."/>
            <person name="Haridas S."/>
            <person name="Kuo A."/>
            <person name="Mondo S."/>
            <person name="Pangilinan J."/>
            <person name="Riley R."/>
            <person name="Labutti K."/>
            <person name="Andreopoulos B."/>
            <person name="Lipzen A."/>
            <person name="Chen C."/>
            <person name="Yanf M."/>
            <person name="Daum C."/>
            <person name="Ng V."/>
            <person name="Clum A."/>
            <person name="Ohm R."/>
            <person name="Martin F."/>
            <person name="Silar P."/>
            <person name="Natvig D."/>
            <person name="Lalanne C."/>
            <person name="Gautier V."/>
            <person name="Ament-Velasquez S.L."/>
            <person name="Kruys A."/>
            <person name="Hutchinson M.I."/>
            <person name="Powell A.J."/>
            <person name="Barry K."/>
            <person name="Miller A.N."/>
            <person name="Grigoriev I.V."/>
            <person name="Debuchy R."/>
            <person name="Gladieux P."/>
            <person name="Thoren M.H."/>
            <person name="Johannesson H."/>
        </authorList>
    </citation>
    <scope>NUCLEOTIDE SEQUENCE</scope>
    <source>
        <strain evidence="2">PSN309</strain>
    </source>
</reference>
<feature type="region of interest" description="Disordered" evidence="1">
    <location>
        <begin position="65"/>
        <end position="124"/>
    </location>
</feature>
<evidence type="ECO:0000256" key="1">
    <source>
        <dbReference type="SAM" id="MobiDB-lite"/>
    </source>
</evidence>
<dbReference type="Proteomes" id="UP001302126">
    <property type="component" value="Unassembled WGS sequence"/>
</dbReference>
<feature type="compositionally biased region" description="Polar residues" evidence="1">
    <location>
        <begin position="93"/>
        <end position="103"/>
    </location>
</feature>